<keyword evidence="7" id="KW-0732">Signal</keyword>
<dbReference type="PANTHER" id="PTHR44227:SF3">
    <property type="entry name" value="PROTEIN O-MANNOSYL-TRANSFERASE TMTC4"/>
    <property type="match status" value="1"/>
</dbReference>
<evidence type="ECO:0000256" key="1">
    <source>
        <dbReference type="ARBA" id="ARBA00004442"/>
    </source>
</evidence>
<dbReference type="EMBL" id="CP159253">
    <property type="protein sequence ID" value="XCG48914.1"/>
    <property type="molecule type" value="Genomic_DNA"/>
</dbReference>
<dbReference type="SMART" id="SM00028">
    <property type="entry name" value="TPR"/>
    <property type="match status" value="4"/>
</dbReference>
<keyword evidence="4" id="KW-0472">Membrane</keyword>
<dbReference type="Pfam" id="PF13431">
    <property type="entry name" value="TPR_17"/>
    <property type="match status" value="1"/>
</dbReference>
<dbReference type="InterPro" id="IPR019734">
    <property type="entry name" value="TPR_rpt"/>
</dbReference>
<dbReference type="InterPro" id="IPR052346">
    <property type="entry name" value="O-mannosyl-transferase_TMTC"/>
</dbReference>
<dbReference type="InterPro" id="IPR011990">
    <property type="entry name" value="TPR-like_helical_dom_sf"/>
</dbReference>
<dbReference type="PROSITE" id="PS50005">
    <property type="entry name" value="TPR"/>
    <property type="match status" value="3"/>
</dbReference>
<evidence type="ECO:0000256" key="4">
    <source>
        <dbReference type="ARBA" id="ARBA00023136"/>
    </source>
</evidence>
<evidence type="ECO:0000313" key="9">
    <source>
        <dbReference type="EMBL" id="XCG48914.1"/>
    </source>
</evidence>
<protein>
    <submittedName>
        <fullName evidence="9">FecR domain-containing protein</fullName>
    </submittedName>
</protein>
<dbReference type="Gene3D" id="1.25.40.10">
    <property type="entry name" value="Tetratricopeptide repeat domain"/>
    <property type="match status" value="1"/>
</dbReference>
<evidence type="ECO:0000256" key="3">
    <source>
        <dbReference type="ARBA" id="ARBA00022803"/>
    </source>
</evidence>
<accession>A0AAU8CQ40</accession>
<dbReference type="Pfam" id="PF04773">
    <property type="entry name" value="FecR"/>
    <property type="match status" value="1"/>
</dbReference>
<feature type="repeat" description="TPR" evidence="6">
    <location>
        <begin position="543"/>
        <end position="576"/>
    </location>
</feature>
<dbReference type="SUPFAM" id="SSF56935">
    <property type="entry name" value="Porins"/>
    <property type="match status" value="1"/>
</dbReference>
<dbReference type="PANTHER" id="PTHR44227">
    <property type="match status" value="1"/>
</dbReference>
<dbReference type="AlphaFoldDB" id="A0AAU8CQ40"/>
<feature type="repeat" description="TPR" evidence="6">
    <location>
        <begin position="475"/>
        <end position="508"/>
    </location>
</feature>
<feature type="signal peptide" evidence="7">
    <location>
        <begin position="1"/>
        <end position="22"/>
    </location>
</feature>
<feature type="repeat" description="TPR" evidence="6">
    <location>
        <begin position="441"/>
        <end position="474"/>
    </location>
</feature>
<evidence type="ECO:0000256" key="6">
    <source>
        <dbReference type="PROSITE-ProRule" id="PRU00339"/>
    </source>
</evidence>
<evidence type="ECO:0000259" key="8">
    <source>
        <dbReference type="Pfam" id="PF04773"/>
    </source>
</evidence>
<reference evidence="9" key="1">
    <citation type="submission" date="2024-06" db="EMBL/GenBank/DDBJ databases">
        <title>Mesorhizobium karijinii sp. nov., a symbiont of the iconic Swainsona formosa from arid Australia.</title>
        <authorList>
            <person name="Hill Y.J."/>
            <person name="Watkin E.L.J."/>
            <person name="O'Hara G.W."/>
            <person name="Terpolilli J."/>
            <person name="Tye M.L."/>
            <person name="Kohlmeier M.G."/>
        </authorList>
    </citation>
    <scope>NUCLEOTIDE SEQUENCE</scope>
    <source>
        <strain evidence="9">WSM2240</strain>
    </source>
</reference>
<dbReference type="SUPFAM" id="SSF48452">
    <property type="entry name" value="TPR-like"/>
    <property type="match status" value="2"/>
</dbReference>
<feature type="chain" id="PRO_5043347224" evidence="7">
    <location>
        <begin position="23"/>
        <end position="1223"/>
    </location>
</feature>
<evidence type="ECO:0000256" key="5">
    <source>
        <dbReference type="ARBA" id="ARBA00023237"/>
    </source>
</evidence>
<sequence>MRGTIRVSLALAALACVQQAAAEPVPRAQPAAGSVIARKSGEEVRFIEVSSWQVVDLRQDVVPGDYLRTNANGTLAVLFSDRTQMRLGRNTTLLVKEIGADTRFSLEQGSIWARAERGGGNVTVDTPAAAAAIRGTDWTMTVDGNGRTSLAVLEGLVELSNEFGSVSVAEGEAAAASIGQAPTKVVIVDPDDREQMLFYLSLRNSFGWMPVSPLSSPEMRAVRARIGAKPEQSRSAEEWLTLAEVSLSYDGKRPAIDAAEQARAFRLTPSQKARLDLIDALAAGAAQQYAQAALLFERAAPRVDAKRRAIALYGGYFARSLADPDRVEKPPVVSGGGPYAALAEAWTAGFLKDIPAAIEVIRRAEVRYPDDPSLPAYRAQLAILVDDRTQVEEAIARSLSLDPDDPTALEARANYKAGVQGDIGGALADAKRAVEIAPGSTTIWNVVGNLQSARGGEREAEAAYLRSIELDPHDPVSYANLAILYLDQDRVKDAKVMIDKAMAVDPSFDIGLIARGRYYLQTGEMDKAIENLLAGTTANPAYAQGLLMLAAGYYESGERAPAEQALENADRLDPNDPTTSNFETAIAIDAYESDRAIRSAQESLRRSRARGGDYEALSANKDAGSTLNDAFRLQGLDAWGRYYGQAVFDPFAASGYVDQTLAGSPDPFVNDATFGNLAVEAGTNTSSFSSFLQGLMLDPFMISSRSRSANLIRRPFLEASVGTGFTSTANADPGLTTEVELQGFSHTPLPWSFYGTFETRDLNDTRFTTLPGPIDAQVDASFEDITGTGYFATKPTPNDRIVGYLAIRDNTSDFGAATFDPSILVPPVTGLRVPLEKQTESGNAAVAWSHTFGYHSVANAALFASVLNQKSTTGELFDTDVGVIGTTLDTETDQQSYLGAVNHFYGVGDLTLRYGLEGGFLDLGQETSTTVYLGPFPSITVPISSVEGTIDIGRAYFNALYDISPTIKAEAALFGTYLDGDGVNVERLEPRFGIAWAPSEGHWLRAAFLRETSAIDSTTLAPIGILGVQSNQTQLGVGGYSDTFAAQWDAEWSDRLFTSVEYQHQDMHDLAIEIPLTIGTVDFSEGRIDRVSATANVWLGNGFGAFATAAYAVSEIKDPASAGFGAALPFVPEISGRVGMTWVHPSNLKVTVAATYVGERASEATGGELDDFWTADAFLTWEPFDKRFELELAGYNLFDEKFEIAADVPGWGQSFVGSFKVRF</sequence>
<proteinExistence type="predicted"/>
<gene>
    <name evidence="9" type="ORF">ABVK50_27560</name>
</gene>
<keyword evidence="3 6" id="KW-0802">TPR repeat</keyword>
<dbReference type="RefSeq" id="WP_353643557.1">
    <property type="nucleotide sequence ID" value="NZ_CP159253.1"/>
</dbReference>
<keyword evidence="2" id="KW-0677">Repeat</keyword>
<feature type="domain" description="FecR protein" evidence="8">
    <location>
        <begin position="66"/>
        <end position="158"/>
    </location>
</feature>
<evidence type="ECO:0000256" key="7">
    <source>
        <dbReference type="SAM" id="SignalP"/>
    </source>
</evidence>
<dbReference type="Gene3D" id="2.40.170.20">
    <property type="entry name" value="TonB-dependent receptor, beta-barrel domain"/>
    <property type="match status" value="1"/>
</dbReference>
<keyword evidence="5" id="KW-0998">Cell outer membrane</keyword>
<dbReference type="Gene3D" id="2.60.120.1440">
    <property type="match status" value="1"/>
</dbReference>
<dbReference type="InterPro" id="IPR036942">
    <property type="entry name" value="Beta-barrel_TonB_sf"/>
</dbReference>
<organism evidence="9">
    <name type="scientific">Mesorhizobium sp. WSM2240</name>
    <dbReference type="NCBI Taxonomy" id="3228851"/>
    <lineage>
        <taxon>Bacteria</taxon>
        <taxon>Pseudomonadati</taxon>
        <taxon>Pseudomonadota</taxon>
        <taxon>Alphaproteobacteria</taxon>
        <taxon>Hyphomicrobiales</taxon>
        <taxon>Phyllobacteriaceae</taxon>
        <taxon>Mesorhizobium</taxon>
    </lineage>
</organism>
<evidence type="ECO:0000256" key="2">
    <source>
        <dbReference type="ARBA" id="ARBA00022737"/>
    </source>
</evidence>
<name>A0AAU8CQ40_9HYPH</name>
<comment type="subcellular location">
    <subcellularLocation>
        <location evidence="1">Cell outer membrane</location>
    </subcellularLocation>
</comment>
<dbReference type="InterPro" id="IPR006860">
    <property type="entry name" value="FecR"/>
</dbReference>
<dbReference type="GO" id="GO:0009279">
    <property type="term" value="C:cell outer membrane"/>
    <property type="evidence" value="ECO:0007669"/>
    <property type="project" value="UniProtKB-SubCell"/>
</dbReference>